<reference evidence="2" key="1">
    <citation type="submission" date="2021-01" db="EMBL/GenBank/DDBJ databases">
        <title>Deciphering the adaptive evolutionary patterns associated with biogeogrpahic diversity in the finger millet blast pathogen Magnaporthe oryzae in Eastern Africa.</title>
        <authorList>
            <person name="Onyema G."/>
            <person name="Shittu T.A."/>
            <person name="Dodsworth S."/>
            <person name="Devilliers S."/>
            <person name="Muthumeenakshi S."/>
            <person name="Sreenivasaprasad S."/>
        </authorList>
    </citation>
    <scope>NUCLEOTIDE SEQUENCE</scope>
    <source>
        <strain evidence="2">D15/s37</strain>
    </source>
</reference>
<accession>A0ABQ8NV41</accession>
<evidence type="ECO:0000259" key="1">
    <source>
        <dbReference type="Pfam" id="PF06985"/>
    </source>
</evidence>
<evidence type="ECO:0000313" key="3">
    <source>
        <dbReference type="Proteomes" id="UP001059893"/>
    </source>
</evidence>
<name>A0ABQ8NV41_PYRGI</name>
<gene>
    <name evidence="2" type="ORF">MCOR33_002876</name>
</gene>
<dbReference type="PANTHER" id="PTHR33112">
    <property type="entry name" value="DOMAIN PROTEIN, PUTATIVE-RELATED"/>
    <property type="match status" value="1"/>
</dbReference>
<evidence type="ECO:0000313" key="2">
    <source>
        <dbReference type="EMBL" id="KAI6301597.1"/>
    </source>
</evidence>
<organism evidence="2 3">
    <name type="scientific">Pyricularia grisea</name>
    <name type="common">Crabgrass-specific blast fungus</name>
    <name type="synonym">Magnaporthe grisea</name>
    <dbReference type="NCBI Taxonomy" id="148305"/>
    <lineage>
        <taxon>Eukaryota</taxon>
        <taxon>Fungi</taxon>
        <taxon>Dikarya</taxon>
        <taxon>Ascomycota</taxon>
        <taxon>Pezizomycotina</taxon>
        <taxon>Sordariomycetes</taxon>
        <taxon>Sordariomycetidae</taxon>
        <taxon>Magnaporthales</taxon>
        <taxon>Pyriculariaceae</taxon>
        <taxon>Pyricularia</taxon>
    </lineage>
</organism>
<comment type="caution">
    <text evidence="2">The sequence shown here is derived from an EMBL/GenBank/DDBJ whole genome shotgun (WGS) entry which is preliminary data.</text>
</comment>
<proteinExistence type="predicted"/>
<sequence length="747" mass="83292">MDQPVNQTSIGCIPCARLSVESLVELARIEFEAHLFPQNAYYQHHASFDDLETSANNGCDFCGLILECFQRSISEDERPSLWPYEWDPEQPLSRPTGSDTMYAVAKSLSVSDIKLCVNATHLYLGQGIKEARVFDEILVQVGPLPAVNDDDVEPEWSMPQLRLTLESPRDERFFIGDFRVGRLQLDTNLGSASNHRLARQWLSDCRLHHGSCLTEKLHELPTRVMDVGDSLESSSVSLFLSRGFKADYAALSHCWGAAISPLLTTETMHAFQECIQIATLPANFRDAITITRNLGIRYLRIDSLCIQQDSKSDWERESKMMGSVYRNSTVTISAMVSSGSKEGILKCDTRVAKYPKGTSLPLSCQGNESCSEYPQVTVYPLRDPNQETIRGLDLGCALTYRGWTLQEYLLSPRHIMYGKDMLYWRCPGTFLSSDGLPPGNRTPDRTYPTMSRVIYSDILHHQQPPASDMNILFVEYYQLVGAYSARRLTYGSDKLPAFSGLAQRLHPVIGGDYLAGIWTADFRRGLMWTADPTHCPRAEGDYRAPSWSWAVTDEQVLYGSGCSSALEPSPSSANLIDYSVEPRVPGNQYGEIRSASIVLEALTKPLVRSSQVVNGLADPDGVGVVIFDESPVSKDSLRMTHATLFQAKAEGDDYLLSVITRPGADSDWEIDDELFVEQDYLLLLVHTDDNAPEDPESSNSGALCLVVRPVGGNDHSSDTFERMGTAFLGPPSLEWLKTWRRRVLTLV</sequence>
<dbReference type="Proteomes" id="UP001059893">
    <property type="component" value="Unassembled WGS sequence"/>
</dbReference>
<dbReference type="InterPro" id="IPR010730">
    <property type="entry name" value="HET"/>
</dbReference>
<keyword evidence="3" id="KW-1185">Reference proteome</keyword>
<dbReference type="EMBL" id="JABSND010000035">
    <property type="protein sequence ID" value="KAI6301597.1"/>
    <property type="molecule type" value="Genomic_DNA"/>
</dbReference>
<dbReference type="Pfam" id="PF06985">
    <property type="entry name" value="HET"/>
    <property type="match status" value="1"/>
</dbReference>
<feature type="domain" description="Heterokaryon incompatibility" evidence="1">
    <location>
        <begin position="248"/>
        <end position="407"/>
    </location>
</feature>
<protein>
    <recommendedName>
        <fullName evidence="1">Heterokaryon incompatibility domain-containing protein</fullName>
    </recommendedName>
</protein>
<dbReference type="PANTHER" id="PTHR33112:SF16">
    <property type="entry name" value="HETEROKARYON INCOMPATIBILITY DOMAIN-CONTAINING PROTEIN"/>
    <property type="match status" value="1"/>
</dbReference>